<dbReference type="HOGENOM" id="CLU_037108_1_0_10"/>
<accession>A0A0F5JAK3</accession>
<evidence type="ECO:0000259" key="1">
    <source>
        <dbReference type="Pfam" id="PF13421"/>
    </source>
</evidence>
<proteinExistence type="predicted"/>
<dbReference type="PATRIC" id="fig|1203610.3.peg.3451"/>
<dbReference type="RefSeq" id="WP_028727619.1">
    <property type="nucleotide sequence ID" value="NZ_AUAE01000017.1"/>
</dbReference>
<evidence type="ECO:0000313" key="3">
    <source>
        <dbReference type="Proteomes" id="UP000033035"/>
    </source>
</evidence>
<dbReference type="Pfam" id="PF13421">
    <property type="entry name" value="Band_7_1"/>
    <property type="match status" value="1"/>
</dbReference>
<dbReference type="AlphaFoldDB" id="A0A0F5JAK3"/>
<dbReference type="STRING" id="1203610.HMPREF1536_03387"/>
<comment type="caution">
    <text evidence="2">The sequence shown here is derived from an EMBL/GenBank/DDBJ whole genome shotgun (WGS) entry which is preliminary data.</text>
</comment>
<dbReference type="PANTHER" id="PTHR37826">
    <property type="entry name" value="FLOTILLIN BAND_7_5 DOMAIN PROTEIN"/>
    <property type="match status" value="1"/>
</dbReference>
<sequence>MGLFSRPTVPSPSGGHSFVDVIQNEGNNTGRGLIAWRHPSSDFNTHSKILVRKGEEAIFENGASEWAVFPSGTECELKTQNIAVIRSFREALSGGKSYFPCRVYFVSVEEFEIPWGTIDPIGYTCPLLGAGAQLRGGGIYVIRVIDTETFVKKVLRDNNSYTIDHLKEKLFERVYQEIADIISSVLEKNGINSMECSKKKKEIAQLSLPDIQKLLEAYGIMLVDFTVSLELDEEQRQMYEQAVRLQRMSAQGEAQARIIGAHSKVEELHTMGNAYATIKGMDMLQTIAENPGAGGIASAGAGLGMGMAAGGTFANITQSVFPGNQVQQPTQAPVQPDPMESLQKMKQMLDAGLIPQAAYDQKVAEILSRL</sequence>
<dbReference type="InterPro" id="IPR033880">
    <property type="entry name" value="SPFH_YdjI"/>
</dbReference>
<feature type="domain" description="SPFH" evidence="1">
    <location>
        <begin position="43"/>
        <end position="244"/>
    </location>
</feature>
<reference evidence="2 3" key="1">
    <citation type="submission" date="2013-04" db="EMBL/GenBank/DDBJ databases">
        <title>The Genome Sequence of Parabacteroides gordonii DSM 23371.</title>
        <authorList>
            <consortium name="The Broad Institute Genomics Platform"/>
            <person name="Earl A."/>
            <person name="Ward D."/>
            <person name="Feldgarden M."/>
            <person name="Gevers D."/>
            <person name="Martens E."/>
            <person name="Sakamoto M."/>
            <person name="Benno Y."/>
            <person name="Suzuki N."/>
            <person name="Matsunaga N."/>
            <person name="Koshihara K."/>
            <person name="Seki M."/>
            <person name="Komiya H."/>
            <person name="Walker B."/>
            <person name="Young S."/>
            <person name="Zeng Q."/>
            <person name="Gargeya S."/>
            <person name="Fitzgerald M."/>
            <person name="Haas B."/>
            <person name="Abouelleil A."/>
            <person name="Allen A.W."/>
            <person name="Alvarado L."/>
            <person name="Arachchi H.M."/>
            <person name="Berlin A.M."/>
            <person name="Chapman S.B."/>
            <person name="Gainer-Dewar J."/>
            <person name="Goldberg J."/>
            <person name="Griggs A."/>
            <person name="Gujja S."/>
            <person name="Hansen M."/>
            <person name="Howarth C."/>
            <person name="Imamovic A."/>
            <person name="Ireland A."/>
            <person name="Larimer J."/>
            <person name="McCowan C."/>
            <person name="Murphy C."/>
            <person name="Pearson M."/>
            <person name="Poon T.W."/>
            <person name="Priest M."/>
            <person name="Roberts A."/>
            <person name="Saif S."/>
            <person name="Shea T."/>
            <person name="Sisk P."/>
            <person name="Sykes S."/>
            <person name="Wortman J."/>
            <person name="Nusbaum C."/>
            <person name="Birren B."/>
        </authorList>
    </citation>
    <scope>NUCLEOTIDE SEQUENCE [LARGE SCALE GENOMIC DNA]</scope>
    <source>
        <strain evidence="2 3">MS-1</strain>
    </source>
</reference>
<dbReference type="EMBL" id="AQHW01000016">
    <property type="protein sequence ID" value="KKB54467.1"/>
    <property type="molecule type" value="Genomic_DNA"/>
</dbReference>
<name>A0A0F5JAK3_9BACT</name>
<dbReference type="Proteomes" id="UP000033035">
    <property type="component" value="Unassembled WGS sequence"/>
</dbReference>
<evidence type="ECO:0000313" key="2">
    <source>
        <dbReference type="EMBL" id="KKB54467.1"/>
    </source>
</evidence>
<organism evidence="2 3">
    <name type="scientific">Parabacteroides gordonii MS-1 = DSM 23371</name>
    <dbReference type="NCBI Taxonomy" id="1203610"/>
    <lineage>
        <taxon>Bacteria</taxon>
        <taxon>Pseudomonadati</taxon>
        <taxon>Bacteroidota</taxon>
        <taxon>Bacteroidia</taxon>
        <taxon>Bacteroidales</taxon>
        <taxon>Tannerellaceae</taxon>
        <taxon>Parabacteroides</taxon>
    </lineage>
</organism>
<dbReference type="PANTHER" id="PTHR37826:SF2">
    <property type="entry name" value="ZINC-RIBBON DOMAIN-CONTAINING PROTEIN"/>
    <property type="match status" value="1"/>
</dbReference>
<dbReference type="CDD" id="cd03408">
    <property type="entry name" value="SPFH_like_u1"/>
    <property type="match status" value="1"/>
</dbReference>
<keyword evidence="3" id="KW-1185">Reference proteome</keyword>
<gene>
    <name evidence="2" type="ORF">HMPREF1536_03387</name>
</gene>
<protein>
    <recommendedName>
        <fullName evidence="1">SPFH domain-containing protein</fullName>
    </recommendedName>
</protein>